<dbReference type="Proteomes" id="UP001596435">
    <property type="component" value="Unassembled WGS sequence"/>
</dbReference>
<dbReference type="PANTHER" id="PTHR10587">
    <property type="entry name" value="GLYCOSYL TRANSFERASE-RELATED"/>
    <property type="match status" value="1"/>
</dbReference>
<dbReference type="Pfam" id="PF01522">
    <property type="entry name" value="Polysacc_deac_1"/>
    <property type="match status" value="1"/>
</dbReference>
<keyword evidence="4" id="KW-1185">Reference proteome</keyword>
<evidence type="ECO:0000313" key="3">
    <source>
        <dbReference type="EMBL" id="MFC7184939.1"/>
    </source>
</evidence>
<organism evidence="3 4">
    <name type="scientific">Kitasatospora paranensis</name>
    <dbReference type="NCBI Taxonomy" id="258053"/>
    <lineage>
        <taxon>Bacteria</taxon>
        <taxon>Bacillati</taxon>
        <taxon>Actinomycetota</taxon>
        <taxon>Actinomycetes</taxon>
        <taxon>Kitasatosporales</taxon>
        <taxon>Streptomycetaceae</taxon>
        <taxon>Kitasatospora</taxon>
    </lineage>
</organism>
<dbReference type="Gene3D" id="3.20.20.370">
    <property type="entry name" value="Glycoside hydrolase/deacetylase"/>
    <property type="match status" value="1"/>
</dbReference>
<proteinExistence type="predicted"/>
<sequence length="276" mass="28592">MSLPTTARTMAATAAAVAGGLAVANSLPALTSLGPLRPLLAPGLSGPGAPGHVALTFDDGPDPRSTPLFLAALERAGVRATFFVLGRMLVRAPELGREMAAAGHEIAVHGYQHRPTVLRSPRALRDDIARTRDLVADVTGVPPRWYRPPYGVLSLAALAAARRLDLTPVLWTHWGRDWTAAATPDSVLRTLTRAPLGGGTVLLHDSDVTSAPGAWRSALGALPGLLEQCRKQGLTVGPLGEHLAVTGPSGGAVGRSRRRSPRLAGVAGTSSPSTNL</sequence>
<feature type="domain" description="NodB homology" evidence="2">
    <location>
        <begin position="51"/>
        <end position="237"/>
    </location>
</feature>
<protein>
    <submittedName>
        <fullName evidence="3">Polysaccharide deacetylase family protein</fullName>
    </submittedName>
</protein>
<dbReference type="InterPro" id="IPR011330">
    <property type="entry name" value="Glyco_hydro/deAcase_b/a-brl"/>
</dbReference>
<dbReference type="PANTHER" id="PTHR10587:SF137">
    <property type="entry name" value="4-DEOXY-4-FORMAMIDO-L-ARABINOSE-PHOSPHOUNDECAPRENOL DEFORMYLASE ARND-RELATED"/>
    <property type="match status" value="1"/>
</dbReference>
<dbReference type="PROSITE" id="PS51677">
    <property type="entry name" value="NODB"/>
    <property type="match status" value="1"/>
</dbReference>
<dbReference type="RefSeq" id="WP_380233072.1">
    <property type="nucleotide sequence ID" value="NZ_JBHSVH010000002.1"/>
</dbReference>
<gene>
    <name evidence="3" type="ORF">ACFQMG_35875</name>
</gene>
<feature type="region of interest" description="Disordered" evidence="1">
    <location>
        <begin position="247"/>
        <end position="276"/>
    </location>
</feature>
<comment type="caution">
    <text evidence="3">The sequence shown here is derived from an EMBL/GenBank/DDBJ whole genome shotgun (WGS) entry which is preliminary data.</text>
</comment>
<dbReference type="InterPro" id="IPR050248">
    <property type="entry name" value="Polysacc_deacetylase_ArnD"/>
</dbReference>
<name>A0ABW2G5X9_9ACTN</name>
<dbReference type="EMBL" id="JBHTAJ010000130">
    <property type="protein sequence ID" value="MFC7184939.1"/>
    <property type="molecule type" value="Genomic_DNA"/>
</dbReference>
<evidence type="ECO:0000259" key="2">
    <source>
        <dbReference type="PROSITE" id="PS51677"/>
    </source>
</evidence>
<evidence type="ECO:0000256" key="1">
    <source>
        <dbReference type="SAM" id="MobiDB-lite"/>
    </source>
</evidence>
<dbReference type="SUPFAM" id="SSF88713">
    <property type="entry name" value="Glycoside hydrolase/deacetylase"/>
    <property type="match status" value="1"/>
</dbReference>
<evidence type="ECO:0000313" key="4">
    <source>
        <dbReference type="Proteomes" id="UP001596435"/>
    </source>
</evidence>
<dbReference type="CDD" id="cd10959">
    <property type="entry name" value="CE4_NodB_like_3"/>
    <property type="match status" value="1"/>
</dbReference>
<reference evidence="4" key="1">
    <citation type="journal article" date="2019" name="Int. J. Syst. Evol. Microbiol.">
        <title>The Global Catalogue of Microorganisms (GCM) 10K type strain sequencing project: providing services to taxonomists for standard genome sequencing and annotation.</title>
        <authorList>
            <consortium name="The Broad Institute Genomics Platform"/>
            <consortium name="The Broad Institute Genome Sequencing Center for Infectious Disease"/>
            <person name="Wu L."/>
            <person name="Ma J."/>
        </authorList>
    </citation>
    <scope>NUCLEOTIDE SEQUENCE [LARGE SCALE GENOMIC DNA]</scope>
    <source>
        <strain evidence="4">CGMCC 1.12859</strain>
    </source>
</reference>
<accession>A0ABW2G5X9</accession>
<dbReference type="InterPro" id="IPR002509">
    <property type="entry name" value="NODB_dom"/>
</dbReference>